<keyword evidence="3" id="KW-1185">Reference proteome</keyword>
<dbReference type="AlphaFoldDB" id="A0A401TQR4"/>
<name>A0A401TQR4_CHIPU</name>
<feature type="compositionally biased region" description="Basic and acidic residues" evidence="1">
    <location>
        <begin position="18"/>
        <end position="36"/>
    </location>
</feature>
<protein>
    <submittedName>
        <fullName evidence="2">Uncharacterized protein</fullName>
    </submittedName>
</protein>
<evidence type="ECO:0000313" key="3">
    <source>
        <dbReference type="Proteomes" id="UP000287033"/>
    </source>
</evidence>
<organism evidence="2 3">
    <name type="scientific">Chiloscyllium punctatum</name>
    <name type="common">Brownbanded bambooshark</name>
    <name type="synonym">Hemiscyllium punctatum</name>
    <dbReference type="NCBI Taxonomy" id="137246"/>
    <lineage>
        <taxon>Eukaryota</taxon>
        <taxon>Metazoa</taxon>
        <taxon>Chordata</taxon>
        <taxon>Craniata</taxon>
        <taxon>Vertebrata</taxon>
        <taxon>Chondrichthyes</taxon>
        <taxon>Elasmobranchii</taxon>
        <taxon>Galeomorphii</taxon>
        <taxon>Galeoidea</taxon>
        <taxon>Orectolobiformes</taxon>
        <taxon>Hemiscylliidae</taxon>
        <taxon>Chiloscyllium</taxon>
    </lineage>
</organism>
<proteinExistence type="predicted"/>
<reference evidence="2 3" key="1">
    <citation type="journal article" date="2018" name="Nat. Ecol. Evol.">
        <title>Shark genomes provide insights into elasmobranch evolution and the origin of vertebrates.</title>
        <authorList>
            <person name="Hara Y"/>
            <person name="Yamaguchi K"/>
            <person name="Onimaru K"/>
            <person name="Kadota M"/>
            <person name="Koyanagi M"/>
            <person name="Keeley SD"/>
            <person name="Tatsumi K"/>
            <person name="Tanaka K"/>
            <person name="Motone F"/>
            <person name="Kageyama Y"/>
            <person name="Nozu R"/>
            <person name="Adachi N"/>
            <person name="Nishimura O"/>
            <person name="Nakagawa R"/>
            <person name="Tanegashima C"/>
            <person name="Kiyatake I"/>
            <person name="Matsumoto R"/>
            <person name="Murakumo K"/>
            <person name="Nishida K"/>
            <person name="Terakita A"/>
            <person name="Kuratani S"/>
            <person name="Sato K"/>
            <person name="Hyodo S Kuraku.S."/>
        </authorList>
    </citation>
    <scope>NUCLEOTIDE SEQUENCE [LARGE SCALE GENOMIC DNA]</scope>
</reference>
<gene>
    <name evidence="2" type="ORF">chiPu_0029060</name>
</gene>
<feature type="compositionally biased region" description="Basic and acidic residues" evidence="1">
    <location>
        <begin position="1"/>
        <end position="11"/>
    </location>
</feature>
<evidence type="ECO:0000256" key="1">
    <source>
        <dbReference type="SAM" id="MobiDB-lite"/>
    </source>
</evidence>
<feature type="region of interest" description="Disordered" evidence="1">
    <location>
        <begin position="1"/>
        <end position="36"/>
    </location>
</feature>
<dbReference type="EMBL" id="BEZZ01147216">
    <property type="protein sequence ID" value="GCC44963.1"/>
    <property type="molecule type" value="Genomic_DNA"/>
</dbReference>
<dbReference type="Proteomes" id="UP000287033">
    <property type="component" value="Unassembled WGS sequence"/>
</dbReference>
<accession>A0A401TQR4</accession>
<comment type="caution">
    <text evidence="2">The sequence shown here is derived from an EMBL/GenBank/DDBJ whole genome shotgun (WGS) entry which is preliminary data.</text>
</comment>
<feature type="non-terminal residue" evidence="2">
    <location>
        <position position="1"/>
    </location>
</feature>
<evidence type="ECO:0000313" key="2">
    <source>
        <dbReference type="EMBL" id="GCC44963.1"/>
    </source>
</evidence>
<sequence length="193" mass="22510">KCKERSKDRRPVLSRKARQSDFLRRETHARDDATEDRDPNFVSIGLRCRIRQSEQHLACWLFVMPARFDSGELCRLMLMDVVTDQMSEQELNGDEHCRESKTHVHHHPRFGEVDGAQQIPSACCGHTECTGQIRSEQHVDEADEDHPIENDLRPAFRNEYAVLYGVAHRDLHPTVVGHDPKCRQRRSKRYHCC</sequence>